<dbReference type="InterPro" id="IPR008274">
    <property type="entry name" value="AldOxase/xan_DH_MoCoBD1"/>
</dbReference>
<dbReference type="Pfam" id="PF02738">
    <property type="entry name" value="MoCoBD_1"/>
    <property type="match status" value="1"/>
</dbReference>
<evidence type="ECO:0000259" key="1">
    <source>
        <dbReference type="Pfam" id="PF02738"/>
    </source>
</evidence>
<reference evidence="2" key="1">
    <citation type="submission" date="2020-05" db="EMBL/GenBank/DDBJ databases">
        <title>Nod-independent and nitrogen-fixing Bradyrhizobium aeschynomene sp. nov. isolated from nodules of Aeschynomene indica.</title>
        <authorList>
            <person name="Zhang Z."/>
        </authorList>
    </citation>
    <scope>NUCLEOTIDE SEQUENCE</scope>
    <source>
        <strain evidence="2">83012</strain>
    </source>
</reference>
<proteinExistence type="predicted"/>
<dbReference type="RefSeq" id="WP_172111472.1">
    <property type="nucleotide sequence ID" value="NZ_JABFDN010000004.1"/>
</dbReference>
<keyword evidence="3" id="KW-1185">Reference proteome</keyword>
<feature type="domain" description="Aldehyde oxidase/xanthine dehydrogenase first molybdopterin binding" evidence="1">
    <location>
        <begin position="22"/>
        <end position="91"/>
    </location>
</feature>
<dbReference type="EMBL" id="JABFDN010000004">
    <property type="protein sequence ID" value="NPU66397.1"/>
    <property type="molecule type" value="Genomic_DNA"/>
</dbReference>
<dbReference type="SUPFAM" id="SSF56003">
    <property type="entry name" value="Molybdenum cofactor-binding domain"/>
    <property type="match status" value="1"/>
</dbReference>
<evidence type="ECO:0000313" key="3">
    <source>
        <dbReference type="Proteomes" id="UP000886476"/>
    </source>
</evidence>
<evidence type="ECO:0000313" key="2">
    <source>
        <dbReference type="EMBL" id="NPU66397.1"/>
    </source>
</evidence>
<protein>
    <submittedName>
        <fullName evidence="2">Molybdopterin-dependent oxidoreductase</fullName>
    </submittedName>
</protein>
<accession>A0ABX2CGE5</accession>
<comment type="caution">
    <text evidence="2">The sequence shown here is derived from an EMBL/GenBank/DDBJ whole genome shotgun (WGS) entry which is preliminary data.</text>
</comment>
<dbReference type="Proteomes" id="UP000886476">
    <property type="component" value="Unassembled WGS sequence"/>
</dbReference>
<gene>
    <name evidence="2" type="ORF">HL667_15450</name>
</gene>
<name>A0ABX2CGE5_9BRAD</name>
<organism evidence="2 3">
    <name type="scientific">Bradyrhizobium aeschynomenes</name>
    <dbReference type="NCBI Taxonomy" id="2734909"/>
    <lineage>
        <taxon>Bacteria</taxon>
        <taxon>Pseudomonadati</taxon>
        <taxon>Pseudomonadota</taxon>
        <taxon>Alphaproteobacteria</taxon>
        <taxon>Hyphomicrobiales</taxon>
        <taxon>Nitrobacteraceae</taxon>
        <taxon>Bradyrhizobium</taxon>
    </lineage>
</organism>
<dbReference type="InterPro" id="IPR037165">
    <property type="entry name" value="AldOxase/xan_DH_Mopterin-bd_sf"/>
</dbReference>
<sequence length="129" mass="13872">MVAARKLRCREQTISLDLLLIHTEQGDVARAATEAAALVSPSGEHPAKSHRAMEPHASVAVWRDGQLSLQGSYHSPVVTRDHLATVMRLKPSCGSCRHSSAAGSAANWGMGGNENTNLDLRVPLSIRIR</sequence>
<dbReference type="Gene3D" id="3.30.365.10">
    <property type="entry name" value="Aldehyde oxidase/xanthine dehydrogenase, molybdopterin binding domain"/>
    <property type="match status" value="1"/>
</dbReference>